<evidence type="ECO:0000313" key="1">
    <source>
        <dbReference type="EMBL" id="TKJ44009.1"/>
    </source>
</evidence>
<accession>A0A532V9Y7</accession>
<comment type="caution">
    <text evidence="1">The sequence shown here is derived from an EMBL/GenBank/DDBJ whole genome shotgun (WGS) entry which is preliminary data.</text>
</comment>
<proteinExistence type="predicted"/>
<evidence type="ECO:0000313" key="2">
    <source>
        <dbReference type="Proteomes" id="UP000317778"/>
    </source>
</evidence>
<reference evidence="1 2" key="1">
    <citation type="submission" date="2017-06" db="EMBL/GenBank/DDBJ databases">
        <title>Novel microbial phyla capable of carbon fixation and sulfur reduction in deep-sea sediments.</title>
        <authorList>
            <person name="Huang J."/>
            <person name="Baker B."/>
            <person name="Wang Y."/>
        </authorList>
    </citation>
    <scope>NUCLEOTIDE SEQUENCE [LARGE SCALE GENOMIC DNA]</scope>
    <source>
        <strain evidence="1">B3_TA06</strain>
    </source>
</reference>
<dbReference type="InterPro" id="IPR036390">
    <property type="entry name" value="WH_DNA-bd_sf"/>
</dbReference>
<dbReference type="AlphaFoldDB" id="A0A532V9Y7"/>
<dbReference type="Proteomes" id="UP000317778">
    <property type="component" value="Unassembled WGS sequence"/>
</dbReference>
<dbReference type="SUPFAM" id="SSF46785">
    <property type="entry name" value="Winged helix' DNA-binding domain"/>
    <property type="match status" value="1"/>
</dbReference>
<dbReference type="Gene3D" id="1.10.10.10">
    <property type="entry name" value="Winged helix-like DNA-binding domain superfamily/Winged helix DNA-binding domain"/>
    <property type="match status" value="1"/>
</dbReference>
<dbReference type="EMBL" id="NJBO01000002">
    <property type="protein sequence ID" value="TKJ44009.1"/>
    <property type="molecule type" value="Genomic_DNA"/>
</dbReference>
<protein>
    <submittedName>
        <fullName evidence="1">Uncharacterized protein</fullName>
    </submittedName>
</protein>
<dbReference type="InterPro" id="IPR036388">
    <property type="entry name" value="WH-like_DNA-bd_sf"/>
</dbReference>
<gene>
    <name evidence="1" type="ORF">CEE36_02495</name>
</gene>
<name>A0A532V9Y7_UNCT6</name>
<organism evidence="1 2">
    <name type="scientific">candidate division TA06 bacterium B3_TA06</name>
    <dbReference type="NCBI Taxonomy" id="2012487"/>
    <lineage>
        <taxon>Bacteria</taxon>
        <taxon>Bacteria division TA06</taxon>
    </lineage>
</organism>
<sequence>MTSLSPDQFPQALTSSQRLVLDSFEYSWDVLTIKDIRKETKEKVSVKTIRRALAKLCALGLVERLPAEKLGRGYSNLYKLKDEEE</sequence>